<gene>
    <name evidence="1" type="ORF">AAP_01271</name>
</gene>
<comment type="caution">
    <text evidence="1">The sequence shown here is derived from an EMBL/GenBank/DDBJ whole genome shotgun (WGS) entry which is preliminary data.</text>
</comment>
<evidence type="ECO:0000313" key="1">
    <source>
        <dbReference type="EMBL" id="KZZ95595.1"/>
    </source>
</evidence>
<accession>A0A168BQ93</accession>
<dbReference type="Proteomes" id="UP000242877">
    <property type="component" value="Unassembled WGS sequence"/>
</dbReference>
<dbReference type="EMBL" id="AZGZ01000004">
    <property type="protein sequence ID" value="KZZ95595.1"/>
    <property type="molecule type" value="Genomic_DNA"/>
</dbReference>
<sequence length="155" mass="17364">MSICKEADYSWGLSPHLRGVDDPKWPRIAVEVGDSEPRAKLRGDARFWLVEGGINTTRVLTLDLQPKRIVLALWALKAHDKDEIEITAEIAVRKYGSGVWKAEPGTSMAIQIDVASMLGRHTPPIAREEPMVITLEDLMDIAHMIEEGKVIDRKL</sequence>
<name>A0A168BQ93_9EURO</name>
<dbReference type="VEuPathDB" id="FungiDB:AAP_01271"/>
<organism evidence="1 2">
    <name type="scientific">Ascosphaera apis ARSEF 7405</name>
    <dbReference type="NCBI Taxonomy" id="392613"/>
    <lineage>
        <taxon>Eukaryota</taxon>
        <taxon>Fungi</taxon>
        <taxon>Dikarya</taxon>
        <taxon>Ascomycota</taxon>
        <taxon>Pezizomycotina</taxon>
        <taxon>Eurotiomycetes</taxon>
        <taxon>Eurotiomycetidae</taxon>
        <taxon>Onygenales</taxon>
        <taxon>Ascosphaeraceae</taxon>
        <taxon>Ascosphaera</taxon>
    </lineage>
</organism>
<evidence type="ECO:0000313" key="2">
    <source>
        <dbReference type="Proteomes" id="UP000242877"/>
    </source>
</evidence>
<reference evidence="1 2" key="1">
    <citation type="journal article" date="2016" name="Genome Biol. Evol.">
        <title>Divergent and convergent evolution of fungal pathogenicity.</title>
        <authorList>
            <person name="Shang Y."/>
            <person name="Xiao G."/>
            <person name="Zheng P."/>
            <person name="Cen K."/>
            <person name="Zhan S."/>
            <person name="Wang C."/>
        </authorList>
    </citation>
    <scope>NUCLEOTIDE SEQUENCE [LARGE SCALE GENOMIC DNA]</scope>
    <source>
        <strain evidence="1 2">ARSEF 7405</strain>
    </source>
</reference>
<protein>
    <submittedName>
        <fullName evidence="1">Uncharacterized protein</fullName>
    </submittedName>
</protein>
<proteinExistence type="predicted"/>
<dbReference type="OrthoDB" id="4180362at2759"/>
<keyword evidence="2" id="KW-1185">Reference proteome</keyword>
<dbReference type="AlphaFoldDB" id="A0A168BQ93"/>